<evidence type="ECO:0000313" key="1">
    <source>
        <dbReference type="EnsemblPlants" id="LPERR08G15580.1"/>
    </source>
</evidence>
<dbReference type="EnsemblPlants" id="LPERR08G15580.1">
    <property type="protein sequence ID" value="LPERR08G15580.1"/>
    <property type="gene ID" value="LPERR08G15580"/>
</dbReference>
<dbReference type="Proteomes" id="UP000032180">
    <property type="component" value="Chromosome 8"/>
</dbReference>
<name>A0A0D9X950_9ORYZ</name>
<dbReference type="Gramene" id="LPERR08G15580.1">
    <property type="protein sequence ID" value="LPERR08G15580.1"/>
    <property type="gene ID" value="LPERR08G15580"/>
</dbReference>
<protein>
    <submittedName>
        <fullName evidence="1">Uncharacterized protein</fullName>
    </submittedName>
</protein>
<reference evidence="2" key="2">
    <citation type="submission" date="2013-12" db="EMBL/GenBank/DDBJ databases">
        <authorList>
            <person name="Yu Y."/>
            <person name="Lee S."/>
            <person name="de Baynast K."/>
            <person name="Wissotski M."/>
            <person name="Liu L."/>
            <person name="Talag J."/>
            <person name="Goicoechea J."/>
            <person name="Angelova A."/>
            <person name="Jetty R."/>
            <person name="Kudrna D."/>
            <person name="Golser W."/>
            <person name="Rivera L."/>
            <person name="Zhang J."/>
            <person name="Wing R."/>
        </authorList>
    </citation>
    <scope>NUCLEOTIDE SEQUENCE</scope>
</reference>
<reference evidence="1" key="3">
    <citation type="submission" date="2015-04" db="UniProtKB">
        <authorList>
            <consortium name="EnsemblPlants"/>
        </authorList>
    </citation>
    <scope>IDENTIFICATION</scope>
</reference>
<proteinExistence type="predicted"/>
<dbReference type="HOGENOM" id="CLU_1930594_0_0_1"/>
<accession>A0A0D9X950</accession>
<evidence type="ECO:0000313" key="2">
    <source>
        <dbReference type="Proteomes" id="UP000032180"/>
    </source>
</evidence>
<sequence>MCRRVERWWPPVFPFFFGCDGGAAGCREAIVLDSCSSTPLPIDVADAGEDLCLPPIMHADDGWMYVGLESDCCSYLPVGPNLWSRTVVGVVVLWALFVLARINWAGTGQQLTCVAHIHRARMGFFVTYFRA</sequence>
<reference evidence="1 2" key="1">
    <citation type="submission" date="2012-08" db="EMBL/GenBank/DDBJ databases">
        <title>Oryza genome evolution.</title>
        <authorList>
            <person name="Wing R.A."/>
        </authorList>
    </citation>
    <scope>NUCLEOTIDE SEQUENCE</scope>
</reference>
<keyword evidence="2" id="KW-1185">Reference proteome</keyword>
<dbReference type="AlphaFoldDB" id="A0A0D9X950"/>
<dbReference type="PROSITE" id="PS51257">
    <property type="entry name" value="PROKAR_LIPOPROTEIN"/>
    <property type="match status" value="1"/>
</dbReference>
<organism evidence="1 2">
    <name type="scientific">Leersia perrieri</name>
    <dbReference type="NCBI Taxonomy" id="77586"/>
    <lineage>
        <taxon>Eukaryota</taxon>
        <taxon>Viridiplantae</taxon>
        <taxon>Streptophyta</taxon>
        <taxon>Embryophyta</taxon>
        <taxon>Tracheophyta</taxon>
        <taxon>Spermatophyta</taxon>
        <taxon>Magnoliopsida</taxon>
        <taxon>Liliopsida</taxon>
        <taxon>Poales</taxon>
        <taxon>Poaceae</taxon>
        <taxon>BOP clade</taxon>
        <taxon>Oryzoideae</taxon>
        <taxon>Oryzeae</taxon>
        <taxon>Oryzinae</taxon>
        <taxon>Leersia</taxon>
    </lineage>
</organism>